<dbReference type="Proteomes" id="UP000321389">
    <property type="component" value="Chromosome"/>
</dbReference>
<dbReference type="AlphaFoldDB" id="A0A5B8L6V0"/>
<sequence>MFSSEVIRSIAAAARGARLEPATLLAIAHVESAGKPFAIVGGRPEPIIRFEGHYFDRRLTGAKRVQARAAGLASPKAGEVANPRTQAARWQLLARAEEIDRKAARESVSWGIGQVMGAHWAWLGYASVDALVEAARSGVEGQVTLMLRYVEKAGLLPALKRRDWKTFAKGYNGPQYAKYAYDRKMAAAYTRYAAANDGEDTAQETPGSRRLARGMRGTHVLELQRLLIRAGALISADGIFGPLTEQALRSFQQHNGLAIDGIAGPETMSALRRHKQIAQPPGVWARFLSAFAAWLGRE</sequence>
<dbReference type="Pfam" id="PF11860">
    <property type="entry name" value="Muramidase"/>
    <property type="match status" value="1"/>
</dbReference>
<reference evidence="3" key="1">
    <citation type="submission" date="2020-04" db="EMBL/GenBank/DDBJ databases">
        <title>Nitratireductor sp. nov. isolated from mangrove soil.</title>
        <authorList>
            <person name="Ye Y."/>
        </authorList>
    </citation>
    <scope>NUCLEOTIDE SEQUENCE</scope>
    <source>
        <strain evidence="3">SY7</strain>
    </source>
</reference>
<feature type="domain" description="N-acetylmuramidase" evidence="2">
    <location>
        <begin position="20"/>
        <end position="192"/>
    </location>
</feature>
<dbReference type="InterPro" id="IPR002477">
    <property type="entry name" value="Peptidoglycan-bd-like"/>
</dbReference>
<evidence type="ECO:0000313" key="3">
    <source>
        <dbReference type="EMBL" id="QDZ03463.1"/>
    </source>
</evidence>
<feature type="domain" description="Peptidoglycan binding-like" evidence="1">
    <location>
        <begin position="217"/>
        <end position="271"/>
    </location>
</feature>
<evidence type="ECO:0000259" key="1">
    <source>
        <dbReference type="Pfam" id="PF01471"/>
    </source>
</evidence>
<dbReference type="InterPro" id="IPR023346">
    <property type="entry name" value="Lysozyme-like_dom_sf"/>
</dbReference>
<gene>
    <name evidence="3" type="ORF">FQ775_21605</name>
</gene>
<keyword evidence="4" id="KW-1185">Reference proteome</keyword>
<dbReference type="InterPro" id="IPR024408">
    <property type="entry name" value="Muramidase"/>
</dbReference>
<accession>A0A5B8L6V0</accession>
<evidence type="ECO:0000313" key="4">
    <source>
        <dbReference type="Proteomes" id="UP000321389"/>
    </source>
</evidence>
<dbReference type="OrthoDB" id="1523598at2"/>
<dbReference type="SUPFAM" id="SSF53955">
    <property type="entry name" value="Lysozyme-like"/>
    <property type="match status" value="1"/>
</dbReference>
<evidence type="ECO:0000259" key="2">
    <source>
        <dbReference type="Pfam" id="PF11860"/>
    </source>
</evidence>
<dbReference type="KEGG" id="niy:FQ775_21605"/>
<dbReference type="SUPFAM" id="SSF47090">
    <property type="entry name" value="PGBD-like"/>
    <property type="match status" value="1"/>
</dbReference>
<protein>
    <submittedName>
        <fullName evidence="3">DUF3380 domain-containing protein</fullName>
    </submittedName>
</protein>
<dbReference type="EMBL" id="CP042301">
    <property type="protein sequence ID" value="QDZ03463.1"/>
    <property type="molecule type" value="Genomic_DNA"/>
</dbReference>
<dbReference type="Pfam" id="PF01471">
    <property type="entry name" value="PG_binding_1"/>
    <property type="match status" value="1"/>
</dbReference>
<dbReference type="InterPro" id="IPR036365">
    <property type="entry name" value="PGBD-like_sf"/>
</dbReference>
<organism evidence="3 4">
    <name type="scientific">Nitratireductor mangrovi</name>
    <dbReference type="NCBI Taxonomy" id="2599600"/>
    <lineage>
        <taxon>Bacteria</taxon>
        <taxon>Pseudomonadati</taxon>
        <taxon>Pseudomonadota</taxon>
        <taxon>Alphaproteobacteria</taxon>
        <taxon>Hyphomicrobiales</taxon>
        <taxon>Phyllobacteriaceae</taxon>
        <taxon>Nitratireductor</taxon>
    </lineage>
</organism>
<dbReference type="Gene3D" id="1.10.101.10">
    <property type="entry name" value="PGBD-like superfamily/PGBD"/>
    <property type="match status" value="1"/>
</dbReference>
<proteinExistence type="predicted"/>
<dbReference type="InterPro" id="IPR036366">
    <property type="entry name" value="PGBDSf"/>
</dbReference>
<name>A0A5B8L6V0_9HYPH</name>